<dbReference type="SUPFAM" id="SSF158472">
    <property type="entry name" value="HAMP domain-like"/>
    <property type="match status" value="1"/>
</dbReference>
<comment type="similarity">
    <text evidence="3">Belongs to the methyl-accepting chemotaxis (MCP) protein family.</text>
</comment>
<evidence type="ECO:0000256" key="3">
    <source>
        <dbReference type="ARBA" id="ARBA00029447"/>
    </source>
</evidence>
<feature type="coiled-coil region" evidence="5">
    <location>
        <begin position="275"/>
        <end position="320"/>
    </location>
</feature>
<evidence type="ECO:0000256" key="2">
    <source>
        <dbReference type="ARBA" id="ARBA00022481"/>
    </source>
</evidence>
<dbReference type="Pfam" id="PF00015">
    <property type="entry name" value="MCPsignal"/>
    <property type="match status" value="1"/>
</dbReference>
<keyword evidence="7" id="KW-0732">Signal</keyword>
<evidence type="ECO:0000256" key="1">
    <source>
        <dbReference type="ARBA" id="ARBA00004370"/>
    </source>
</evidence>
<dbReference type="Proteomes" id="UP000245802">
    <property type="component" value="Chromosome"/>
</dbReference>
<keyword evidence="2" id="KW-0488">Methylation</keyword>
<keyword evidence="5" id="KW-0175">Coiled coil</keyword>
<feature type="region of interest" description="Disordered" evidence="6">
    <location>
        <begin position="623"/>
        <end position="674"/>
    </location>
</feature>
<organism evidence="11 12">
    <name type="scientific">Gemmata obscuriglobus</name>
    <dbReference type="NCBI Taxonomy" id="114"/>
    <lineage>
        <taxon>Bacteria</taxon>
        <taxon>Pseudomonadati</taxon>
        <taxon>Planctomycetota</taxon>
        <taxon>Planctomycetia</taxon>
        <taxon>Gemmatales</taxon>
        <taxon>Gemmataceae</taxon>
        <taxon>Gemmata</taxon>
    </lineage>
</organism>
<sequence length="674" mass="70629">MKWFLDRSVATKLLLGFAAVCAAAVASGAFGSDGLSQSRERMGILYADYTVAGTDLAKSSVNLARYRNGLARATAAKDRHTAERLIEDQRPHRQQITDGLSAYAGTVLRTSRSGRDERADLDKVRAATDAYFAAADRMEGAVRDYWAAGDKDRTRRAGAVAEAVAEGDRKFDAAAAALDELVKTVAEVAKDINEDGNAVVDKVQSALRACTLVATALSIAIGLLAARSIARPLSDCVTVLEAASRGDLSRQAAAGNRDEVGRLAAALNTTIDALRAAKEADRGRAEAETQRLQREAAAERERLEREQAAAAARLEHERAAAAELRHKVQAIQGTIRALAAGDFTASVPDLGTDDMGQMARSLNEAVLNVRTALEGVREVSEQLADASGQLSSASDEISSGAQEQASSLEETASTLQEITSTVRQSADSAQQARQLASGSKEVAEKGGSVVSSAVGAMSEINASSKKIADIITTIDEIAFQTNLLALNAAVEAARAGEQGRGFAVVATEVRNLAQRSATAAKEIKGLIQDSVKKVEAGTELVNKSGDTLAEIVTSVKRVTDIVTEMAAASREQSTGIEQVNKAVSQMDTVTQRNASQTEEMSATAQTLTDQAGQLRDLVGRFKLGSDGHAPAARPAKRAAPKPRPAVAKALKRSGSGGGGGHELDAMGGDGFSDF</sequence>
<dbReference type="PROSITE" id="PS50192">
    <property type="entry name" value="T_SNARE"/>
    <property type="match status" value="1"/>
</dbReference>
<feature type="domain" description="Methyl-accepting transducer" evidence="8">
    <location>
        <begin position="379"/>
        <end position="608"/>
    </location>
</feature>
<feature type="region of interest" description="Disordered" evidence="6">
    <location>
        <begin position="384"/>
        <end position="412"/>
    </location>
</feature>
<dbReference type="PROSITE" id="PS50111">
    <property type="entry name" value="CHEMOTAXIS_TRANSDUC_2"/>
    <property type="match status" value="1"/>
</dbReference>
<reference evidence="11 12" key="1">
    <citation type="submission" date="2018-01" db="EMBL/GenBank/DDBJ databases">
        <title>G. obscuriglobus.</title>
        <authorList>
            <person name="Franke J."/>
            <person name="Blomberg W."/>
            <person name="Selmecki A."/>
        </authorList>
    </citation>
    <scope>NUCLEOTIDE SEQUENCE [LARGE SCALE GENOMIC DNA]</scope>
    <source>
        <strain evidence="11 12">DSM 5831</strain>
    </source>
</reference>
<dbReference type="AlphaFoldDB" id="A0A2Z3HA58"/>
<dbReference type="InterPro" id="IPR000727">
    <property type="entry name" value="T_SNARE_dom"/>
</dbReference>
<keyword evidence="4" id="KW-0807">Transducer</keyword>
<dbReference type="CDD" id="cd11386">
    <property type="entry name" value="MCP_signal"/>
    <property type="match status" value="1"/>
</dbReference>
<dbReference type="InterPro" id="IPR024478">
    <property type="entry name" value="HlyB_4HB_MCP"/>
</dbReference>
<evidence type="ECO:0000256" key="7">
    <source>
        <dbReference type="SAM" id="SignalP"/>
    </source>
</evidence>
<dbReference type="RefSeq" id="WP_010045999.1">
    <property type="nucleotide sequence ID" value="NZ_CP025958.1"/>
</dbReference>
<dbReference type="EMBL" id="CP025958">
    <property type="protein sequence ID" value="AWM40516.1"/>
    <property type="molecule type" value="Genomic_DNA"/>
</dbReference>
<dbReference type="GO" id="GO:0004888">
    <property type="term" value="F:transmembrane signaling receptor activity"/>
    <property type="evidence" value="ECO:0007669"/>
    <property type="project" value="InterPro"/>
</dbReference>
<feature type="domain" description="T-SNARE coiled-coil homology" evidence="9">
    <location>
        <begin position="538"/>
        <end position="600"/>
    </location>
</feature>
<feature type="chain" id="PRO_5016388907" evidence="7">
    <location>
        <begin position="23"/>
        <end position="674"/>
    </location>
</feature>
<dbReference type="InterPro" id="IPR003660">
    <property type="entry name" value="HAMP_dom"/>
</dbReference>
<evidence type="ECO:0000259" key="8">
    <source>
        <dbReference type="PROSITE" id="PS50111"/>
    </source>
</evidence>
<comment type="subcellular location">
    <subcellularLocation>
        <location evidence="1">Membrane</location>
    </subcellularLocation>
</comment>
<evidence type="ECO:0000259" key="9">
    <source>
        <dbReference type="PROSITE" id="PS50192"/>
    </source>
</evidence>
<dbReference type="SUPFAM" id="SSF58104">
    <property type="entry name" value="Methyl-accepting chemotaxis protein (MCP) signaling domain"/>
    <property type="match status" value="1"/>
</dbReference>
<dbReference type="GO" id="GO:0005886">
    <property type="term" value="C:plasma membrane"/>
    <property type="evidence" value="ECO:0007669"/>
    <property type="project" value="TreeGrafter"/>
</dbReference>
<dbReference type="Gene3D" id="1.10.287.950">
    <property type="entry name" value="Methyl-accepting chemotaxis protein"/>
    <property type="match status" value="1"/>
</dbReference>
<dbReference type="FunFam" id="1.10.287.950:FF:000001">
    <property type="entry name" value="Methyl-accepting chemotaxis sensory transducer"/>
    <property type="match status" value="1"/>
</dbReference>
<evidence type="ECO:0000256" key="6">
    <source>
        <dbReference type="SAM" id="MobiDB-lite"/>
    </source>
</evidence>
<evidence type="ECO:0000313" key="11">
    <source>
        <dbReference type="EMBL" id="AWM40516.1"/>
    </source>
</evidence>
<feature type="compositionally biased region" description="Polar residues" evidence="6">
    <location>
        <begin position="388"/>
        <end position="412"/>
    </location>
</feature>
<dbReference type="InterPro" id="IPR051310">
    <property type="entry name" value="MCP_chemotaxis"/>
</dbReference>
<dbReference type="InterPro" id="IPR004090">
    <property type="entry name" value="Chemotax_Me-accpt_rcpt"/>
</dbReference>
<evidence type="ECO:0000256" key="4">
    <source>
        <dbReference type="PROSITE-ProRule" id="PRU00284"/>
    </source>
</evidence>
<protein>
    <submittedName>
        <fullName evidence="11">Methyl-accepting chemotaxis protein</fullName>
    </submittedName>
</protein>
<gene>
    <name evidence="11" type="ORF">C1280_28370</name>
</gene>
<keyword evidence="12" id="KW-1185">Reference proteome</keyword>
<dbReference type="GO" id="GO:0007165">
    <property type="term" value="P:signal transduction"/>
    <property type="evidence" value="ECO:0007669"/>
    <property type="project" value="UniProtKB-KW"/>
</dbReference>
<dbReference type="KEGG" id="gog:C1280_28370"/>
<name>A0A2Z3HA58_9BACT</name>
<dbReference type="Pfam" id="PF00672">
    <property type="entry name" value="HAMP"/>
    <property type="match status" value="2"/>
</dbReference>
<evidence type="ECO:0000313" key="12">
    <source>
        <dbReference type="Proteomes" id="UP000245802"/>
    </source>
</evidence>
<dbReference type="PROSITE" id="PS50885">
    <property type="entry name" value="HAMP"/>
    <property type="match status" value="2"/>
</dbReference>
<dbReference type="OrthoDB" id="1112389at2"/>
<dbReference type="SMART" id="SM00283">
    <property type="entry name" value="MA"/>
    <property type="match status" value="1"/>
</dbReference>
<feature type="domain" description="HAMP" evidence="10">
    <location>
        <begin position="322"/>
        <end position="374"/>
    </location>
</feature>
<dbReference type="GO" id="GO:0006935">
    <property type="term" value="P:chemotaxis"/>
    <property type="evidence" value="ECO:0007669"/>
    <property type="project" value="UniProtKB-KW"/>
</dbReference>
<proteinExistence type="inferred from homology"/>
<evidence type="ECO:0000259" key="10">
    <source>
        <dbReference type="PROSITE" id="PS50885"/>
    </source>
</evidence>
<dbReference type="PRINTS" id="PR00260">
    <property type="entry name" value="CHEMTRNSDUCR"/>
</dbReference>
<dbReference type="Pfam" id="PF12729">
    <property type="entry name" value="4HB_MCP_1"/>
    <property type="match status" value="1"/>
</dbReference>
<feature type="domain" description="HAMP" evidence="10">
    <location>
        <begin position="227"/>
        <end position="279"/>
    </location>
</feature>
<dbReference type="PANTHER" id="PTHR43531:SF14">
    <property type="entry name" value="METHYL-ACCEPTING CHEMOTAXIS PROTEIN I-RELATED"/>
    <property type="match status" value="1"/>
</dbReference>
<dbReference type="PANTHER" id="PTHR43531">
    <property type="entry name" value="PROTEIN ICFG"/>
    <property type="match status" value="1"/>
</dbReference>
<dbReference type="SMART" id="SM00304">
    <property type="entry name" value="HAMP"/>
    <property type="match status" value="2"/>
</dbReference>
<evidence type="ECO:0000256" key="5">
    <source>
        <dbReference type="SAM" id="Coils"/>
    </source>
</evidence>
<dbReference type="CDD" id="cd06225">
    <property type="entry name" value="HAMP"/>
    <property type="match status" value="2"/>
</dbReference>
<accession>A0A2Z3HA58</accession>
<dbReference type="Gene3D" id="6.10.340.10">
    <property type="match status" value="1"/>
</dbReference>
<dbReference type="InterPro" id="IPR004089">
    <property type="entry name" value="MCPsignal_dom"/>
</dbReference>
<feature type="signal peptide" evidence="7">
    <location>
        <begin position="1"/>
        <end position="22"/>
    </location>
</feature>